<dbReference type="RefSeq" id="WP_269818006.1">
    <property type="nucleotide sequence ID" value="NZ_CP114976.1"/>
</dbReference>
<reference evidence="1 2" key="1">
    <citation type="submission" date="2022-12" db="EMBL/GenBank/DDBJ databases">
        <title>Coexistence and Characterization of a Novel Tigecycline Resistance gene tet(X) variant and blaNDM-1 in a Pseudomonas caeni Isolate of Chicken Origin.</title>
        <authorList>
            <person name="Lu X."/>
            <person name="Zhang L."/>
            <person name="Li R."/>
            <person name="Wang Z."/>
        </authorList>
    </citation>
    <scope>NUCLEOTIDE SEQUENCE [LARGE SCALE GENOMIC DNA]</scope>
    <source>
        <strain evidence="1 2">CE14</strain>
    </source>
</reference>
<dbReference type="AlphaFoldDB" id="A0AAF0AK39"/>
<dbReference type="KEGG" id="dce:O6P33_11975"/>
<accession>A0AAF0AK39</accession>
<sequence>MGITDTQALNEAEAAISEVAFAELIANSIIKRRFKSGLELFHSHYKQAVNQWLLYDNSTETKVLLERGDNL</sequence>
<name>A0AAF0AK39_9GAMM</name>
<evidence type="ECO:0000313" key="1">
    <source>
        <dbReference type="EMBL" id="WBE25061.1"/>
    </source>
</evidence>
<gene>
    <name evidence="1" type="ORF">O6P33_11975</name>
</gene>
<evidence type="ECO:0000313" key="2">
    <source>
        <dbReference type="Proteomes" id="UP001212189"/>
    </source>
</evidence>
<organism evidence="1 2">
    <name type="scientific">Denitrificimonas caeni</name>
    <dbReference type="NCBI Taxonomy" id="521720"/>
    <lineage>
        <taxon>Bacteria</taxon>
        <taxon>Pseudomonadati</taxon>
        <taxon>Pseudomonadota</taxon>
        <taxon>Gammaproteobacteria</taxon>
        <taxon>Pseudomonadales</taxon>
        <taxon>Pseudomonadaceae</taxon>
        <taxon>Denitrificimonas</taxon>
    </lineage>
</organism>
<protein>
    <submittedName>
        <fullName evidence="1">Uncharacterized protein</fullName>
    </submittedName>
</protein>
<proteinExistence type="predicted"/>
<keyword evidence="2" id="KW-1185">Reference proteome</keyword>
<dbReference type="Proteomes" id="UP001212189">
    <property type="component" value="Chromosome"/>
</dbReference>
<dbReference type="EMBL" id="CP114976">
    <property type="protein sequence ID" value="WBE25061.1"/>
    <property type="molecule type" value="Genomic_DNA"/>
</dbReference>